<proteinExistence type="predicted"/>
<dbReference type="AlphaFoldDB" id="A0A4S3JQ30"/>
<keyword evidence="2" id="KW-1185">Reference proteome</keyword>
<protein>
    <submittedName>
        <fullName evidence="1">Uncharacterized protein</fullName>
    </submittedName>
</protein>
<reference evidence="1 2" key="1">
    <citation type="submission" date="2019-03" db="EMBL/GenBank/DDBJ databases">
        <title>The genome sequence of a newly discovered highly antifungal drug resistant Aspergillus species, Aspergillus tanneri NIH 1004.</title>
        <authorList>
            <person name="Mounaud S."/>
            <person name="Singh I."/>
            <person name="Joardar V."/>
            <person name="Pakala S."/>
            <person name="Pakala S."/>
            <person name="Venepally P."/>
            <person name="Hoover J."/>
            <person name="Nierman W."/>
            <person name="Chung J."/>
            <person name="Losada L."/>
        </authorList>
    </citation>
    <scope>NUCLEOTIDE SEQUENCE [LARGE SCALE GENOMIC DNA]</scope>
    <source>
        <strain evidence="1 2">NIH1004</strain>
    </source>
</reference>
<sequence>MDKSRIDILVELLHVCWQTTQPMREEVMCKITYGDKESWWLGMELAAQRSPLELDDRCGVAKGRHKAGYELHDQGRGQEPIDTLQRSIDLARRVDLSDTQIFLQYILCTGLNYKPALFNLGLSEVFYAVVSTIFDSEVINLHTRALRESRRRVRTVDHVH</sequence>
<gene>
    <name evidence="1" type="ORF">EYZ11_002963</name>
</gene>
<evidence type="ECO:0000313" key="1">
    <source>
        <dbReference type="EMBL" id="THC97540.1"/>
    </source>
</evidence>
<organism evidence="1 2">
    <name type="scientific">Aspergillus tanneri</name>
    <dbReference type="NCBI Taxonomy" id="1220188"/>
    <lineage>
        <taxon>Eukaryota</taxon>
        <taxon>Fungi</taxon>
        <taxon>Dikarya</taxon>
        <taxon>Ascomycota</taxon>
        <taxon>Pezizomycotina</taxon>
        <taxon>Eurotiomycetes</taxon>
        <taxon>Eurotiomycetidae</taxon>
        <taxon>Eurotiales</taxon>
        <taxon>Aspergillaceae</taxon>
        <taxon>Aspergillus</taxon>
        <taxon>Aspergillus subgen. Circumdati</taxon>
    </lineage>
</organism>
<dbReference type="VEuPathDB" id="FungiDB:EYZ11_002963"/>
<evidence type="ECO:0000313" key="2">
    <source>
        <dbReference type="Proteomes" id="UP000308092"/>
    </source>
</evidence>
<dbReference type="Proteomes" id="UP000308092">
    <property type="component" value="Unassembled WGS sequence"/>
</dbReference>
<dbReference type="STRING" id="1220188.A0A4S3JQ30"/>
<accession>A0A4S3JQ30</accession>
<comment type="caution">
    <text evidence="1">The sequence shown here is derived from an EMBL/GenBank/DDBJ whole genome shotgun (WGS) entry which is preliminary data.</text>
</comment>
<dbReference type="EMBL" id="SOSA01000071">
    <property type="protein sequence ID" value="THC97540.1"/>
    <property type="molecule type" value="Genomic_DNA"/>
</dbReference>
<name>A0A4S3JQ30_9EURO</name>